<keyword evidence="2" id="KW-1185">Reference proteome</keyword>
<sequence>MGLYTKLPDDILEVDVIIAGGGTAACVVASRLADADTNLSILIIESGPNNYNVPTIINPIFLFTHILPNSNTVIFYKAGHEGGVANREVVVPSGGVLGGGSSVNFLTYSRAQRADFDSWQTPGWSADEMLPYLKKLETYHGPGATEGRHGYDGPIHISSGTYNARRSEDDFIAAAKVLGYPEIVDIMDLDSNNGVQRSMRFISPDGKRQDTAHMYLHPRLNDGKHPNLHVLVESKVIRVLFDNKKAIGVEFQPLAQDGVKSVRARKMVIVSSGALGTPSVLERSGVGNAEILQRAGIDVVANIPGVGENYSDHHLLIYPYRTSLSPNETVDGLVSGRVDPAELIKNHDKVLGWNAMDITGKYRPTESEVDSLGPTFRKFWDRDFKNNQNKPLALMSLINTFPGDPTSIEPGQYLSVSAFSVYPYSRGSIHITGSGLQDILDFKTGFFADAQGIDIKKCVWTYKKQREIIRRMDVYRGEVAAAHPPFATGSPAACIKTEAPLGRDVAPLEYTEDDDAVLEDWLRQNVASTWHSLGTCKMAPREEGGVVDASLGVYGVESLKIADMSIPPLNVAANTNNTAIAIGEKAADIFIRELGLGN</sequence>
<evidence type="ECO:0000313" key="1">
    <source>
        <dbReference type="EMBL" id="KAI4860059.1"/>
    </source>
</evidence>
<dbReference type="Proteomes" id="UP001497700">
    <property type="component" value="Unassembled WGS sequence"/>
</dbReference>
<reference evidence="1 2" key="1">
    <citation type="journal article" date="2022" name="New Phytol.">
        <title>Ecological generalism drives hyperdiversity of secondary metabolite gene clusters in xylarialean endophytes.</title>
        <authorList>
            <person name="Franco M.E.E."/>
            <person name="Wisecaver J.H."/>
            <person name="Arnold A.E."/>
            <person name="Ju Y.M."/>
            <person name="Slot J.C."/>
            <person name="Ahrendt S."/>
            <person name="Moore L.P."/>
            <person name="Eastman K.E."/>
            <person name="Scott K."/>
            <person name="Konkel Z."/>
            <person name="Mondo S.J."/>
            <person name="Kuo A."/>
            <person name="Hayes R.D."/>
            <person name="Haridas S."/>
            <person name="Andreopoulos B."/>
            <person name="Riley R."/>
            <person name="LaButti K."/>
            <person name="Pangilinan J."/>
            <person name="Lipzen A."/>
            <person name="Amirebrahimi M."/>
            <person name="Yan J."/>
            <person name="Adam C."/>
            <person name="Keymanesh K."/>
            <person name="Ng V."/>
            <person name="Louie K."/>
            <person name="Northen T."/>
            <person name="Drula E."/>
            <person name="Henrissat B."/>
            <person name="Hsieh H.M."/>
            <person name="Youens-Clark K."/>
            <person name="Lutzoni F."/>
            <person name="Miadlikowska J."/>
            <person name="Eastwood D.C."/>
            <person name="Hamelin R.C."/>
            <person name="Grigoriev I.V."/>
            <person name="U'Ren J.M."/>
        </authorList>
    </citation>
    <scope>NUCLEOTIDE SEQUENCE [LARGE SCALE GENOMIC DNA]</scope>
    <source>
        <strain evidence="1 2">CBS 119005</strain>
    </source>
</reference>
<proteinExistence type="predicted"/>
<protein>
    <submittedName>
        <fullName evidence="1">Alcohol oxidase-like protein</fullName>
    </submittedName>
</protein>
<name>A0ACB9YL45_9PEZI</name>
<comment type="caution">
    <text evidence="1">The sequence shown here is derived from an EMBL/GenBank/DDBJ whole genome shotgun (WGS) entry which is preliminary data.</text>
</comment>
<evidence type="ECO:0000313" key="2">
    <source>
        <dbReference type="Proteomes" id="UP001497700"/>
    </source>
</evidence>
<organism evidence="1 2">
    <name type="scientific">Hypoxylon rubiginosum</name>
    <dbReference type="NCBI Taxonomy" id="110542"/>
    <lineage>
        <taxon>Eukaryota</taxon>
        <taxon>Fungi</taxon>
        <taxon>Dikarya</taxon>
        <taxon>Ascomycota</taxon>
        <taxon>Pezizomycotina</taxon>
        <taxon>Sordariomycetes</taxon>
        <taxon>Xylariomycetidae</taxon>
        <taxon>Xylariales</taxon>
        <taxon>Hypoxylaceae</taxon>
        <taxon>Hypoxylon</taxon>
    </lineage>
</organism>
<accession>A0ACB9YL45</accession>
<dbReference type="EMBL" id="MU393601">
    <property type="protein sequence ID" value="KAI4860059.1"/>
    <property type="molecule type" value="Genomic_DNA"/>
</dbReference>
<gene>
    <name evidence="1" type="ORF">F4820DRAFT_437959</name>
</gene>